<feature type="transmembrane region" description="Helical" evidence="6">
    <location>
        <begin position="154"/>
        <end position="173"/>
    </location>
</feature>
<feature type="domain" description="Major facilitator superfamily (MFS) profile" evidence="7">
    <location>
        <begin position="208"/>
        <end position="404"/>
    </location>
</feature>
<keyword evidence="2" id="KW-1003">Cell membrane</keyword>
<dbReference type="EMBL" id="JAOZYC010000137">
    <property type="protein sequence ID" value="MEB8340917.1"/>
    <property type="molecule type" value="Genomic_DNA"/>
</dbReference>
<keyword evidence="5 6" id="KW-0472">Membrane</keyword>
<feature type="transmembrane region" description="Helical" evidence="6">
    <location>
        <begin position="298"/>
        <end position="320"/>
    </location>
</feature>
<evidence type="ECO:0000256" key="6">
    <source>
        <dbReference type="SAM" id="Phobius"/>
    </source>
</evidence>
<accession>A0ABU6FDP2</accession>
<evidence type="ECO:0000313" key="9">
    <source>
        <dbReference type="Proteomes" id="UP001354931"/>
    </source>
</evidence>
<gene>
    <name evidence="8" type="ORF">OKJ99_25785</name>
</gene>
<dbReference type="Proteomes" id="UP001354931">
    <property type="component" value="Unassembled WGS sequence"/>
</dbReference>
<evidence type="ECO:0000256" key="1">
    <source>
        <dbReference type="ARBA" id="ARBA00004651"/>
    </source>
</evidence>
<comment type="caution">
    <text evidence="8">The sequence shown here is derived from an EMBL/GenBank/DDBJ whole genome shotgun (WGS) entry which is preliminary data.</text>
</comment>
<feature type="transmembrane region" description="Helical" evidence="6">
    <location>
        <begin position="272"/>
        <end position="292"/>
    </location>
</feature>
<dbReference type="Pfam" id="PF07690">
    <property type="entry name" value="MFS_1"/>
    <property type="match status" value="1"/>
</dbReference>
<dbReference type="SUPFAM" id="SSF103473">
    <property type="entry name" value="MFS general substrate transporter"/>
    <property type="match status" value="1"/>
</dbReference>
<dbReference type="InterPro" id="IPR050189">
    <property type="entry name" value="MFS_Efflux_Transporters"/>
</dbReference>
<evidence type="ECO:0000256" key="2">
    <source>
        <dbReference type="ARBA" id="ARBA00022475"/>
    </source>
</evidence>
<dbReference type="CDD" id="cd06174">
    <property type="entry name" value="MFS"/>
    <property type="match status" value="1"/>
</dbReference>
<sequence>MTRRTVLGFVGTGVLSLMVANMVPVIIAALQASLGFSIEEAGSTMTAMTGGTVVGMFAVTAIIARSDRPLVARVGLLLIAAGFGLGAVTMTPALVVVGFAVGGLGCGAVSAAAMAASAATTSPDRTVTLTTVLNRVFATALLAAAPLFGTDLRAILTVLALIGVVGFPLAGGLPNSTVSGTTSPAFDDSVPGDQGLGVRPAGTRLAVTAVVLAVSMGCWSLTEDMVYTMAAPLSEHAGVPASGLGPLLAAKVAGGLLGALAAPFVMRRLGRAAALMIIVLVSTLAKVTITLAPGPAVFGVALVLWGILYAAALALVLGMASALDSTGRTGSLVNSVYVVGIGAAPFVGSHLITLIPAWGYALLVAVPSLLFGATLVSIARRHRGLEPEPRGPEHPVAAPDAVAS</sequence>
<feature type="transmembrane region" description="Helical" evidence="6">
    <location>
        <begin position="205"/>
        <end position="222"/>
    </location>
</feature>
<dbReference type="PANTHER" id="PTHR43124">
    <property type="entry name" value="PURINE EFFLUX PUMP PBUE"/>
    <property type="match status" value="1"/>
</dbReference>
<keyword evidence="4 6" id="KW-1133">Transmembrane helix</keyword>
<feature type="transmembrane region" description="Helical" evidence="6">
    <location>
        <begin position="332"/>
        <end position="352"/>
    </location>
</feature>
<feature type="transmembrane region" description="Helical" evidence="6">
    <location>
        <begin position="94"/>
        <end position="115"/>
    </location>
</feature>
<dbReference type="RefSeq" id="WP_326019906.1">
    <property type="nucleotide sequence ID" value="NZ_JAOZYC010000137.1"/>
</dbReference>
<dbReference type="Gene3D" id="1.20.1250.20">
    <property type="entry name" value="MFS general substrate transporter like domains"/>
    <property type="match status" value="2"/>
</dbReference>
<feature type="transmembrane region" description="Helical" evidence="6">
    <location>
        <begin position="242"/>
        <end position="265"/>
    </location>
</feature>
<name>A0ABU6FDP2_9ACTN</name>
<evidence type="ECO:0000256" key="5">
    <source>
        <dbReference type="ARBA" id="ARBA00023136"/>
    </source>
</evidence>
<dbReference type="InterPro" id="IPR020846">
    <property type="entry name" value="MFS_dom"/>
</dbReference>
<dbReference type="PANTHER" id="PTHR43124:SF3">
    <property type="entry name" value="CHLORAMPHENICOL EFFLUX PUMP RV0191"/>
    <property type="match status" value="1"/>
</dbReference>
<dbReference type="InterPro" id="IPR011701">
    <property type="entry name" value="MFS"/>
</dbReference>
<reference evidence="8 9" key="1">
    <citation type="submission" date="2022-10" db="EMBL/GenBank/DDBJ databases">
        <authorList>
            <person name="Xie J."/>
            <person name="Shen N."/>
        </authorList>
    </citation>
    <scope>NUCLEOTIDE SEQUENCE [LARGE SCALE GENOMIC DNA]</scope>
    <source>
        <strain evidence="8 9">YIM65594</strain>
    </source>
</reference>
<feature type="transmembrane region" description="Helical" evidence="6">
    <location>
        <begin position="45"/>
        <end position="63"/>
    </location>
</feature>
<evidence type="ECO:0000256" key="3">
    <source>
        <dbReference type="ARBA" id="ARBA00022692"/>
    </source>
</evidence>
<dbReference type="InterPro" id="IPR036259">
    <property type="entry name" value="MFS_trans_sf"/>
</dbReference>
<protein>
    <submittedName>
        <fullName evidence="8">MFS transporter</fullName>
    </submittedName>
</protein>
<proteinExistence type="predicted"/>
<feature type="transmembrane region" description="Helical" evidence="6">
    <location>
        <begin position="127"/>
        <end position="148"/>
    </location>
</feature>
<dbReference type="PROSITE" id="PS50850">
    <property type="entry name" value="MFS"/>
    <property type="match status" value="1"/>
</dbReference>
<organism evidence="8 9">
    <name type="scientific">Streptomyces endophyticus</name>
    <dbReference type="NCBI Taxonomy" id="714166"/>
    <lineage>
        <taxon>Bacteria</taxon>
        <taxon>Bacillati</taxon>
        <taxon>Actinomycetota</taxon>
        <taxon>Actinomycetes</taxon>
        <taxon>Kitasatosporales</taxon>
        <taxon>Streptomycetaceae</taxon>
        <taxon>Streptomyces</taxon>
    </lineage>
</organism>
<evidence type="ECO:0000313" key="8">
    <source>
        <dbReference type="EMBL" id="MEB8340917.1"/>
    </source>
</evidence>
<keyword evidence="3 6" id="KW-0812">Transmembrane</keyword>
<feature type="transmembrane region" description="Helical" evidence="6">
    <location>
        <begin position="358"/>
        <end position="379"/>
    </location>
</feature>
<keyword evidence="9" id="KW-1185">Reference proteome</keyword>
<comment type="subcellular location">
    <subcellularLocation>
        <location evidence="1">Cell membrane</location>
        <topology evidence="1">Multi-pass membrane protein</topology>
    </subcellularLocation>
</comment>
<evidence type="ECO:0000259" key="7">
    <source>
        <dbReference type="PROSITE" id="PS50850"/>
    </source>
</evidence>
<evidence type="ECO:0000256" key="4">
    <source>
        <dbReference type="ARBA" id="ARBA00022989"/>
    </source>
</evidence>
<feature type="transmembrane region" description="Helical" evidence="6">
    <location>
        <begin position="70"/>
        <end position="88"/>
    </location>
</feature>